<keyword evidence="2" id="KW-1277">Toxin-antitoxin system</keyword>
<dbReference type="Proteomes" id="UP000229433">
    <property type="component" value="Unassembled WGS sequence"/>
</dbReference>
<comment type="caution">
    <text evidence="3">The sequence shown here is derived from an EMBL/GenBank/DDBJ whole genome shotgun (WGS) entry which is preliminary data.</text>
</comment>
<keyword evidence="4" id="KW-1185">Reference proteome</keyword>
<name>A0A2G1VSR8_9FLAO</name>
<proteinExistence type="inferred from homology"/>
<dbReference type="InterPro" id="IPR051803">
    <property type="entry name" value="TA_system_RelE-like_toxin"/>
</dbReference>
<organism evidence="3 4">
    <name type="scientific">Leeuwenhoekiella nanhaiensis</name>
    <dbReference type="NCBI Taxonomy" id="1655491"/>
    <lineage>
        <taxon>Bacteria</taxon>
        <taxon>Pseudomonadati</taxon>
        <taxon>Bacteroidota</taxon>
        <taxon>Flavobacteriia</taxon>
        <taxon>Flavobacteriales</taxon>
        <taxon>Flavobacteriaceae</taxon>
        <taxon>Leeuwenhoekiella</taxon>
    </lineage>
</organism>
<dbReference type="EMBL" id="NQXA01000003">
    <property type="protein sequence ID" value="PHQ29795.1"/>
    <property type="molecule type" value="Genomic_DNA"/>
</dbReference>
<evidence type="ECO:0000256" key="1">
    <source>
        <dbReference type="ARBA" id="ARBA00006226"/>
    </source>
</evidence>
<evidence type="ECO:0000313" key="3">
    <source>
        <dbReference type="EMBL" id="PHQ29795.1"/>
    </source>
</evidence>
<evidence type="ECO:0000313" key="4">
    <source>
        <dbReference type="Proteomes" id="UP000229433"/>
    </source>
</evidence>
<dbReference type="InterPro" id="IPR007712">
    <property type="entry name" value="RelE/ParE_toxin"/>
</dbReference>
<dbReference type="Pfam" id="PF05016">
    <property type="entry name" value="ParE_toxin"/>
    <property type="match status" value="1"/>
</dbReference>
<dbReference type="OrthoDB" id="5574284at2"/>
<protein>
    <submittedName>
        <fullName evidence="3">Plasmid stabilization protein</fullName>
    </submittedName>
</protein>
<dbReference type="AlphaFoldDB" id="A0A2G1VSR8"/>
<comment type="similarity">
    <text evidence="1">Belongs to the RelE toxin family.</text>
</comment>
<reference evidence="3 4" key="1">
    <citation type="submission" date="2017-08" db="EMBL/GenBank/DDBJ databases">
        <title>The whole genome shortgun sequences of strain Leeuwenhoekiella nanhaiensis G18 from the South China Sea.</title>
        <authorList>
            <person name="Liu Q."/>
        </authorList>
    </citation>
    <scope>NUCLEOTIDE SEQUENCE [LARGE SCALE GENOMIC DNA]</scope>
    <source>
        <strain evidence="3 4">G18</strain>
    </source>
</reference>
<dbReference type="SUPFAM" id="SSF143011">
    <property type="entry name" value="RelE-like"/>
    <property type="match status" value="1"/>
</dbReference>
<dbReference type="PANTHER" id="PTHR33755:SF5">
    <property type="entry name" value="TYPE II TOXIN-ANTITOXIN SYSTEM RELE_PARE FAMILY TOXIN"/>
    <property type="match status" value="1"/>
</dbReference>
<dbReference type="Gene3D" id="3.30.2310.20">
    <property type="entry name" value="RelE-like"/>
    <property type="match status" value="1"/>
</dbReference>
<gene>
    <name evidence="3" type="ORF">CJ305_07430</name>
</gene>
<accession>A0A2G1VSR8</accession>
<dbReference type="RefSeq" id="WP_099645637.1">
    <property type="nucleotide sequence ID" value="NZ_KZ319289.1"/>
</dbReference>
<dbReference type="PANTHER" id="PTHR33755">
    <property type="entry name" value="TOXIN PARE1-RELATED"/>
    <property type="match status" value="1"/>
</dbReference>
<dbReference type="NCBIfam" id="TIGR02385">
    <property type="entry name" value="RelE_StbE"/>
    <property type="match status" value="1"/>
</dbReference>
<evidence type="ECO:0000256" key="2">
    <source>
        <dbReference type="ARBA" id="ARBA00022649"/>
    </source>
</evidence>
<sequence length="99" mass="11953">MVQINWTYQSRTDLEDIADYISKDSVKYARFQIFKIVSRTRILKKLPYSGKKLVELDRDDLRELIEGNYRIIYKIVTSSRIDILTIHHSSRDLKRRYLE</sequence>
<dbReference type="InterPro" id="IPR035093">
    <property type="entry name" value="RelE/ParE_toxin_dom_sf"/>
</dbReference>